<dbReference type="Pfam" id="PF12867">
    <property type="entry name" value="DinB_2"/>
    <property type="match status" value="1"/>
</dbReference>
<dbReference type="STRING" id="264697.ABE28_006650"/>
<dbReference type="InterPro" id="IPR024775">
    <property type="entry name" value="DinB-like"/>
</dbReference>
<dbReference type="RefSeq" id="WP_064466498.1">
    <property type="nucleotide sequence ID" value="NZ_CP017080.1"/>
</dbReference>
<sequence length="160" mass="18486">MIENEKIREELLNAVNGLTDEQLNAHPEEGRWSVIQVLDHLYLMERAITKSIGDKLQSDERIPAVDKPIELTVNREMKVEAPSYLVPSDSYQTLQEVKDKLAESRSAFVQLVDNADESDLEQKSFPHPLFKDLSLKQWIPFVGLHEKRHLLQIEEIKSKL</sequence>
<evidence type="ECO:0000313" key="2">
    <source>
        <dbReference type="EMBL" id="AOH54025.1"/>
    </source>
</evidence>
<reference evidence="2 3" key="1">
    <citation type="submission" date="2016-08" db="EMBL/GenBank/DDBJ databases">
        <title>Complete genome sequence of Bacillus muralis G25-68, a strain with toxicity to nematodes.</title>
        <authorList>
            <person name="Zheng Z."/>
        </authorList>
    </citation>
    <scope>NUCLEOTIDE SEQUENCE [LARGE SCALE GENOMIC DNA]</scope>
    <source>
        <strain evidence="2 3">G25-68</strain>
    </source>
</reference>
<dbReference type="Gene3D" id="1.20.120.450">
    <property type="entry name" value="dinb family like domain"/>
    <property type="match status" value="1"/>
</dbReference>
<gene>
    <name evidence="2" type="ORF">ABE28_006650</name>
</gene>
<dbReference type="OrthoDB" id="5464839at2"/>
<protein>
    <recommendedName>
        <fullName evidence="1">DinB-like domain-containing protein</fullName>
    </recommendedName>
</protein>
<proteinExistence type="predicted"/>
<feature type="domain" description="DinB-like" evidence="1">
    <location>
        <begin position="5"/>
        <end position="153"/>
    </location>
</feature>
<dbReference type="Proteomes" id="UP000077926">
    <property type="component" value="Chromosome"/>
</dbReference>
<dbReference type="KEGG" id="bmur:ABE28_006650"/>
<dbReference type="InterPro" id="IPR034660">
    <property type="entry name" value="DinB/YfiT-like"/>
</dbReference>
<dbReference type="SUPFAM" id="SSF109854">
    <property type="entry name" value="DinB/YfiT-like putative metalloenzymes"/>
    <property type="match status" value="1"/>
</dbReference>
<name>A0A1B3XLE5_9BACI</name>
<accession>A0A1B3XLE5</accession>
<evidence type="ECO:0000259" key="1">
    <source>
        <dbReference type="Pfam" id="PF12867"/>
    </source>
</evidence>
<dbReference type="AlphaFoldDB" id="A0A1B3XLE5"/>
<evidence type="ECO:0000313" key="3">
    <source>
        <dbReference type="Proteomes" id="UP000077926"/>
    </source>
</evidence>
<keyword evidence="3" id="KW-1185">Reference proteome</keyword>
<organism evidence="2 3">
    <name type="scientific">Peribacillus muralis</name>
    <dbReference type="NCBI Taxonomy" id="264697"/>
    <lineage>
        <taxon>Bacteria</taxon>
        <taxon>Bacillati</taxon>
        <taxon>Bacillota</taxon>
        <taxon>Bacilli</taxon>
        <taxon>Bacillales</taxon>
        <taxon>Bacillaceae</taxon>
        <taxon>Peribacillus</taxon>
    </lineage>
</organism>
<dbReference type="EMBL" id="CP017080">
    <property type="protein sequence ID" value="AOH54025.1"/>
    <property type="molecule type" value="Genomic_DNA"/>
</dbReference>